<comment type="subcellular location">
    <subcellularLocation>
        <location evidence="1">Cell membrane</location>
        <topology evidence="1">Multi-pass membrane protein</topology>
    </subcellularLocation>
</comment>
<evidence type="ECO:0000256" key="9">
    <source>
        <dbReference type="SAM" id="Phobius"/>
    </source>
</evidence>
<evidence type="ECO:0000256" key="2">
    <source>
        <dbReference type="ARBA" id="ARBA00022448"/>
    </source>
</evidence>
<keyword evidence="3" id="KW-1003">Cell membrane</keyword>
<keyword evidence="11" id="KW-1185">Reference proteome</keyword>
<keyword evidence="4 9" id="KW-0812">Transmembrane</keyword>
<dbReference type="GO" id="GO:0005254">
    <property type="term" value="F:chloride channel activity"/>
    <property type="evidence" value="ECO:0007669"/>
    <property type="project" value="InterPro"/>
</dbReference>
<reference evidence="10" key="1">
    <citation type="submission" date="2023-06" db="EMBL/GenBank/DDBJ databases">
        <title>Genome-scale phylogeny and comparative genomics of the fungal order Sordariales.</title>
        <authorList>
            <consortium name="Lawrence Berkeley National Laboratory"/>
            <person name="Hensen N."/>
            <person name="Bonometti L."/>
            <person name="Westerberg I."/>
            <person name="Brannstrom I.O."/>
            <person name="Guillou S."/>
            <person name="Cros-Aarteil S."/>
            <person name="Calhoun S."/>
            <person name="Haridas S."/>
            <person name="Kuo A."/>
            <person name="Mondo S."/>
            <person name="Pangilinan J."/>
            <person name="Riley R."/>
            <person name="LaButti K."/>
            <person name="Andreopoulos B."/>
            <person name="Lipzen A."/>
            <person name="Chen C."/>
            <person name="Yanf M."/>
            <person name="Daum C."/>
            <person name="Ng V."/>
            <person name="Clum A."/>
            <person name="Steindorff A."/>
            <person name="Ohm R."/>
            <person name="Martin F."/>
            <person name="Silar P."/>
            <person name="Natvig D."/>
            <person name="Lalanne C."/>
            <person name="Gautier V."/>
            <person name="Ament-velasquez S.L."/>
            <person name="Kruys A."/>
            <person name="Hutchinson M.I."/>
            <person name="Powell A.J."/>
            <person name="Barry K."/>
            <person name="Miller A.N."/>
            <person name="Grigoriev I.V."/>
            <person name="Debuchy R."/>
            <person name="Gladieux P."/>
            <person name="Thoren M.H."/>
            <person name="Johannesson H."/>
        </authorList>
    </citation>
    <scope>NUCLEOTIDE SEQUENCE</scope>
    <source>
        <strain evidence="10">SMH2392-1A</strain>
    </source>
</reference>
<evidence type="ECO:0000256" key="7">
    <source>
        <dbReference type="ARBA" id="ARBA00023136"/>
    </source>
</evidence>
<keyword evidence="6" id="KW-0406">Ion transport</keyword>
<evidence type="ECO:0000256" key="8">
    <source>
        <dbReference type="SAM" id="MobiDB-lite"/>
    </source>
</evidence>
<dbReference type="RefSeq" id="XP_060301616.1">
    <property type="nucleotide sequence ID" value="XM_060436906.1"/>
</dbReference>
<keyword evidence="5 9" id="KW-1133">Transmembrane helix</keyword>
<dbReference type="InterPro" id="IPR044669">
    <property type="entry name" value="YneE/VCCN1/2-like"/>
</dbReference>
<evidence type="ECO:0000256" key="1">
    <source>
        <dbReference type="ARBA" id="ARBA00004651"/>
    </source>
</evidence>
<proteinExistence type="predicted"/>
<feature type="transmembrane region" description="Helical" evidence="9">
    <location>
        <begin position="413"/>
        <end position="434"/>
    </location>
</feature>
<evidence type="ECO:0000256" key="4">
    <source>
        <dbReference type="ARBA" id="ARBA00022692"/>
    </source>
</evidence>
<comment type="caution">
    <text evidence="10">The sequence shown here is derived from an EMBL/GenBank/DDBJ whole genome shotgun (WGS) entry which is preliminary data.</text>
</comment>
<dbReference type="GO" id="GO:0005886">
    <property type="term" value="C:plasma membrane"/>
    <property type="evidence" value="ECO:0007669"/>
    <property type="project" value="UniProtKB-SubCell"/>
</dbReference>
<dbReference type="PANTHER" id="PTHR33281:SF19">
    <property type="entry name" value="VOLTAGE-DEPENDENT ANION CHANNEL-FORMING PROTEIN YNEE"/>
    <property type="match status" value="1"/>
</dbReference>
<dbReference type="GeneID" id="85320176"/>
<feature type="transmembrane region" description="Helical" evidence="9">
    <location>
        <begin position="150"/>
        <end position="168"/>
    </location>
</feature>
<evidence type="ECO:0000256" key="3">
    <source>
        <dbReference type="ARBA" id="ARBA00022475"/>
    </source>
</evidence>
<evidence type="ECO:0000256" key="6">
    <source>
        <dbReference type="ARBA" id="ARBA00023065"/>
    </source>
</evidence>
<dbReference type="Proteomes" id="UP001172101">
    <property type="component" value="Unassembled WGS sequence"/>
</dbReference>
<feature type="transmembrane region" description="Helical" evidence="9">
    <location>
        <begin position="388"/>
        <end position="407"/>
    </location>
</feature>
<gene>
    <name evidence="10" type="ORF">B0T26DRAFT_637213</name>
</gene>
<keyword evidence="2" id="KW-0813">Transport</keyword>
<feature type="transmembrane region" description="Helical" evidence="9">
    <location>
        <begin position="174"/>
        <end position="194"/>
    </location>
</feature>
<dbReference type="EMBL" id="JAUIRO010000002">
    <property type="protein sequence ID" value="KAK0728761.1"/>
    <property type="molecule type" value="Genomic_DNA"/>
</dbReference>
<dbReference type="PANTHER" id="PTHR33281">
    <property type="entry name" value="UPF0187 PROTEIN YNEE"/>
    <property type="match status" value="1"/>
</dbReference>
<organism evidence="10 11">
    <name type="scientific">Lasiosphaeria miniovina</name>
    <dbReference type="NCBI Taxonomy" id="1954250"/>
    <lineage>
        <taxon>Eukaryota</taxon>
        <taxon>Fungi</taxon>
        <taxon>Dikarya</taxon>
        <taxon>Ascomycota</taxon>
        <taxon>Pezizomycotina</taxon>
        <taxon>Sordariomycetes</taxon>
        <taxon>Sordariomycetidae</taxon>
        <taxon>Sordariales</taxon>
        <taxon>Lasiosphaeriaceae</taxon>
        <taxon>Lasiosphaeria</taxon>
    </lineage>
</organism>
<accession>A0AA40B6U2</accession>
<name>A0AA40B6U2_9PEZI</name>
<sequence length="550" mass="60399">MAAPPPTPTVREPVSATPPSDPSQAGGPSNVGGLAPGGRSPAPGGLSPGARSPGGLFPPSPRSPGGPRSPTASQHNDHENNLKRTESEALKDRLKELAAAASPRPPAPNPFTRKNSISGFDAYFAGPRDIQKHSKWPLVLQMHGSILPKLILPLIGIAGWSTLFTAIHMKVTPIGISSLLLTVLGFVVGLSLSFRSSTAYERYAEGRRYWAQLILTTQNLGRIYWVHAKEREGELGKKDVMAKLTALNLLVAFSVALKHRLRFEPYTCYDDIKNLVGHLDTFAQSATAAEPDQVHHATEPVGLLHSLGEYLGVSFLNSNPRKAMKRAKSPIGNLPLEILSYLGSFTDELVLNGQMTVVMHQTLSYNNIVALNDVLTGTDRVLNTPLPIAYAIAIAQITWVYILLLPFQLLPQLGWITIPGTVAAAYVILGILFIGREIENPFGHDVNDLPLEIYCAQIAQELDIIASRPKRQNSAWIESIDNRLLWPLSNSGYKVWALREEEKIREAVVHKVEQTFVSYKKGEEEVASKHRRRKNAKFEKRHPNDVISKV</sequence>
<evidence type="ECO:0000256" key="5">
    <source>
        <dbReference type="ARBA" id="ARBA00022989"/>
    </source>
</evidence>
<feature type="region of interest" description="Disordered" evidence="8">
    <location>
        <begin position="530"/>
        <end position="550"/>
    </location>
</feature>
<keyword evidence="7 9" id="KW-0472">Membrane</keyword>
<dbReference type="AlphaFoldDB" id="A0AA40B6U2"/>
<protein>
    <submittedName>
        <fullName evidence="10">Bestrophin, RFP-TM, chloride channel-domain-containing protein</fullName>
    </submittedName>
</protein>
<dbReference type="Pfam" id="PF25539">
    <property type="entry name" value="Bestrophin_2"/>
    <property type="match status" value="1"/>
</dbReference>
<evidence type="ECO:0000313" key="10">
    <source>
        <dbReference type="EMBL" id="KAK0728761.1"/>
    </source>
</evidence>
<feature type="region of interest" description="Disordered" evidence="8">
    <location>
        <begin position="1"/>
        <end position="83"/>
    </location>
</feature>
<evidence type="ECO:0000313" key="11">
    <source>
        <dbReference type="Proteomes" id="UP001172101"/>
    </source>
</evidence>